<feature type="transmembrane region" description="Helical" evidence="1">
    <location>
        <begin position="94"/>
        <end position="117"/>
    </location>
</feature>
<feature type="transmembrane region" description="Helical" evidence="1">
    <location>
        <begin position="68"/>
        <end position="88"/>
    </location>
</feature>
<feature type="transmembrane region" description="Helical" evidence="1">
    <location>
        <begin position="190"/>
        <end position="208"/>
    </location>
</feature>
<keyword evidence="1" id="KW-0472">Membrane</keyword>
<dbReference type="RefSeq" id="WP_035166152.1">
    <property type="nucleotide sequence ID" value="NZ_CP018906.1"/>
</dbReference>
<evidence type="ECO:0000313" key="2">
    <source>
        <dbReference type="EMBL" id="AQW20876.1"/>
    </source>
</evidence>
<reference evidence="2 3" key="1">
    <citation type="journal article" date="2015" name="Genome Announc.">
        <title>Genome Sequence of Lactobacillus curieae CCTCC M 2011381T, a Novel Producer of Gamma-aminobutyric Acid.</title>
        <authorList>
            <person name="Wang Y."/>
            <person name="Wang Y."/>
            <person name="Lang C."/>
            <person name="Wei D."/>
            <person name="Xu P."/>
            <person name="Xie J."/>
        </authorList>
    </citation>
    <scope>NUCLEOTIDE SEQUENCE [LARGE SCALE GENOMIC DNA]</scope>
    <source>
        <strain evidence="2 3">CCTCC M 2011381</strain>
    </source>
</reference>
<proteinExistence type="predicted"/>
<dbReference type="OrthoDB" id="2329224at2"/>
<keyword evidence="1" id="KW-1133">Transmembrane helix</keyword>
<organism evidence="2 3">
    <name type="scientific">Lentilactobacillus curieae</name>
    <dbReference type="NCBI Taxonomy" id="1138822"/>
    <lineage>
        <taxon>Bacteria</taxon>
        <taxon>Bacillati</taxon>
        <taxon>Bacillota</taxon>
        <taxon>Bacilli</taxon>
        <taxon>Lactobacillales</taxon>
        <taxon>Lactobacillaceae</taxon>
        <taxon>Lentilactobacillus</taxon>
    </lineage>
</organism>
<protein>
    <submittedName>
        <fullName evidence="2">Uncharacterized protein</fullName>
    </submittedName>
</protein>
<feature type="transmembrane region" description="Helical" evidence="1">
    <location>
        <begin position="137"/>
        <end position="158"/>
    </location>
</feature>
<evidence type="ECO:0000256" key="1">
    <source>
        <dbReference type="SAM" id="Phobius"/>
    </source>
</evidence>
<dbReference type="EMBL" id="CP018906">
    <property type="protein sequence ID" value="AQW20876.1"/>
    <property type="molecule type" value="Genomic_DNA"/>
</dbReference>
<feature type="transmembrane region" description="Helical" evidence="1">
    <location>
        <begin position="228"/>
        <end position="246"/>
    </location>
</feature>
<dbReference type="Proteomes" id="UP000030361">
    <property type="component" value="Chromosome"/>
</dbReference>
<name>A0A1S6QGY1_9LACO</name>
<keyword evidence="1" id="KW-0812">Transmembrane</keyword>
<keyword evidence="3" id="KW-1185">Reference proteome</keyword>
<dbReference type="KEGG" id="lcu:PL11_002580"/>
<feature type="transmembrane region" description="Helical" evidence="1">
    <location>
        <begin position="33"/>
        <end position="56"/>
    </location>
</feature>
<gene>
    <name evidence="2" type="ORF">PL11_002580</name>
</gene>
<evidence type="ECO:0000313" key="3">
    <source>
        <dbReference type="Proteomes" id="UP000030361"/>
    </source>
</evidence>
<accession>A0A1S6QGY1</accession>
<sequence>MWNFLNSIFATYHGTSYSLNEFVHSFSPSNPHFALTLGIAGLTFAIGFIEYIYSFLLVNREAKSPYNILMHSYYFAIDSMGIFVFATASHAVGGFWVFNAASIAEVVWTLFEVYNLVKCVYLEREDIWGNISVADAWMRVCGWVLVMVPTVNLFRVFMNDPAMLKWYIFTNVLMGIMPGLYWEKRGTREGASFGLAIVILIGTVNSFLPNNMWSLTSSYFSFSNNPWFYVTGIVAICFSIRTLFVYKKLPAKPKVLANGKHSVW</sequence>
<dbReference type="eggNOG" id="ENOG5032BCI">
    <property type="taxonomic scope" value="Bacteria"/>
</dbReference>
<feature type="transmembrane region" description="Helical" evidence="1">
    <location>
        <begin position="164"/>
        <end position="183"/>
    </location>
</feature>
<dbReference type="AlphaFoldDB" id="A0A1S6QGY1"/>